<organism evidence="1">
    <name type="scientific">Pyrodinium bahamense</name>
    <dbReference type="NCBI Taxonomy" id="73915"/>
    <lineage>
        <taxon>Eukaryota</taxon>
        <taxon>Sar</taxon>
        <taxon>Alveolata</taxon>
        <taxon>Dinophyceae</taxon>
        <taxon>Gonyaulacales</taxon>
        <taxon>Pyrocystaceae</taxon>
        <taxon>Pyrodinium</taxon>
    </lineage>
</organism>
<dbReference type="EMBL" id="HBEG01013360">
    <property type="protein sequence ID" value="CAD8352723.1"/>
    <property type="molecule type" value="Transcribed_RNA"/>
</dbReference>
<dbReference type="AlphaFoldDB" id="A0A7S0A4G8"/>
<proteinExistence type="predicted"/>
<evidence type="ECO:0000313" key="1">
    <source>
        <dbReference type="EMBL" id="CAD8352723.1"/>
    </source>
</evidence>
<dbReference type="Gene3D" id="3.90.175.10">
    <property type="entry name" value="Diphtheria Toxin, domain 1"/>
    <property type="match status" value="1"/>
</dbReference>
<dbReference type="GO" id="GO:0005737">
    <property type="term" value="C:cytoplasm"/>
    <property type="evidence" value="ECO:0007669"/>
    <property type="project" value="TreeGrafter"/>
</dbReference>
<dbReference type="PANTHER" id="PTHR36542">
    <property type="entry name" value="GIG2-LIKE PROTEIN DRED-RELATED"/>
    <property type="match status" value="1"/>
</dbReference>
<reference evidence="1" key="1">
    <citation type="submission" date="2021-01" db="EMBL/GenBank/DDBJ databases">
        <authorList>
            <person name="Corre E."/>
            <person name="Pelletier E."/>
            <person name="Niang G."/>
            <person name="Scheremetjew M."/>
            <person name="Finn R."/>
            <person name="Kale V."/>
            <person name="Holt S."/>
            <person name="Cochrane G."/>
            <person name="Meng A."/>
            <person name="Brown T."/>
            <person name="Cohen L."/>
        </authorList>
    </citation>
    <scope>NUCLEOTIDE SEQUENCE</scope>
    <source>
        <strain evidence="1">Pbaha01</strain>
    </source>
</reference>
<dbReference type="SUPFAM" id="SSF56399">
    <property type="entry name" value="ADP-ribosylation"/>
    <property type="match status" value="1"/>
</dbReference>
<name>A0A7S0A4G8_9DINO</name>
<gene>
    <name evidence="1" type="ORF">PBAH0796_LOCUS8090</name>
</gene>
<protein>
    <recommendedName>
        <fullName evidence="2">PARP catalytic domain-containing protein</fullName>
    </recommendedName>
</protein>
<accession>A0A7S0A4G8</accession>
<sequence length="398" mass="42725">MSRHCRHCAGRPGLCACTDCPRPAAARCERPDPQELLDLVHQMVVAEAADSSDPSDHLPMMCKACGYQCANRAESWEHTLASGHTSFSGMPGGLADLAMDLGMNLGAMLAAAEAASSGDPQDHLPVTCTTCGCRCADRAESWQHTAETGHTHFARQAPGQRQLGHCSHCKGLDGVCACKAGCARPRHARCRVQHCQHCKGLDGPCACRAGCPKPANVQCWVPLHCQHCAGREGVCACPAGCSRPDGARCRAVGHCQHCRGFDGVCTCQAGCSRPGHAKCWAAALDMTMYHGTSWANAQRIQRDGFKPSADGCLGPGVYFANQDKAIRFAKDTSRHGGEPALVEVRVCTRTMKKVVGDDSSWQRQGYDACYPSHTSKSRNPEWCLKSCEHIVVKGIRKV</sequence>
<evidence type="ECO:0008006" key="2">
    <source>
        <dbReference type="Google" id="ProtNLM"/>
    </source>
</evidence>